<evidence type="ECO:0000313" key="1">
    <source>
        <dbReference type="EMBL" id="CBA72641.1"/>
    </source>
</evidence>
<accession>D2TYU4</accession>
<reference evidence="1" key="1">
    <citation type="journal article" date="2010" name="Insect Mol. Biol.">
        <title>The draft genome sequence of Arsenophonus nasoniae, son-killer bacterium of Nasonia vitripennis, reveals genes associated with virulence and symbiosis.</title>
        <authorList>
            <person name="Wilkes T."/>
            <person name="Darby A.C."/>
            <person name="Choi J."/>
            <person name="Colborne J.K."/>
            <person name="Werren J.H."/>
            <person name="Hurst G.D.D."/>
        </authorList>
    </citation>
    <scope>NUCLEOTIDE SEQUENCE</scope>
</reference>
<proteinExistence type="predicted"/>
<dbReference type="EMBL" id="FN545185">
    <property type="protein sequence ID" value="CBA72641.1"/>
    <property type="molecule type" value="Genomic_DNA"/>
</dbReference>
<organism evidence="1">
    <name type="scientific">Arsenophonus nasoniae</name>
    <name type="common">son-killer infecting Nasonia vitripennis</name>
    <dbReference type="NCBI Taxonomy" id="638"/>
    <lineage>
        <taxon>Bacteria</taxon>
        <taxon>Pseudomonadati</taxon>
        <taxon>Pseudomonadota</taxon>
        <taxon>Gammaproteobacteria</taxon>
        <taxon>Enterobacterales</taxon>
        <taxon>Morganellaceae</taxon>
        <taxon>Arsenophonus</taxon>
    </lineage>
</organism>
<sequence>MKKMIIIIIFLILIIFFKQHLDDPAKYNAHYFEIFAGDHMMILSIESEQDKINYCFFDSNIGVFNFVNKEKFKSFFIYFLQEHEKPYNIIKNESNNYQFKIAAYKNNNDIKQQLIDLNISHEEIETTAAKIIFEQQEKFATRYIIREHKLYPVDFEFINIDFINKFSIIKLTGTIDNKIVIKK</sequence>
<dbReference type="AlphaFoldDB" id="D2TYU4"/>
<name>D2TYU4_9GAMM</name>
<protein>
    <submittedName>
        <fullName evidence="1">Uncharacterized protein</fullName>
    </submittedName>
</protein>
<gene>
    <name evidence="1" type="ORF">ARN_13270</name>
</gene>